<gene>
    <name evidence="3" type="ORF">BSAL_91220</name>
</gene>
<dbReference type="OrthoDB" id="7477527at2759"/>
<dbReference type="Proteomes" id="UP000051952">
    <property type="component" value="Unassembled WGS sequence"/>
</dbReference>
<feature type="region of interest" description="Disordered" evidence="1">
    <location>
        <begin position="143"/>
        <end position="170"/>
    </location>
</feature>
<evidence type="ECO:0000259" key="2">
    <source>
        <dbReference type="PROSITE" id="PS50878"/>
    </source>
</evidence>
<dbReference type="InterPro" id="IPR043502">
    <property type="entry name" value="DNA/RNA_pol_sf"/>
</dbReference>
<feature type="domain" description="Reverse transcriptase" evidence="2">
    <location>
        <begin position="1"/>
        <end position="89"/>
    </location>
</feature>
<dbReference type="VEuPathDB" id="TriTrypDB:BSAL_91220"/>
<evidence type="ECO:0000313" key="3">
    <source>
        <dbReference type="EMBL" id="CUG85965.1"/>
    </source>
</evidence>
<sequence length="170" mass="18787">MTVLPMGFRPSAQIAQVITWALIESATALQGIKIISYLDNILILGREPAQVKLARTMILDNATKIGAIFNPEGLNEEPSKVFEFLGEYSDISNTNGTVKASLKTVAKLNSLDEQELFPDVQSPTTAANKTTRRSCRPLFVRRRRRSGQKQYSATKSNANAEKRETGSWAV</sequence>
<name>A0A0S4J3Z2_BODSA</name>
<organism evidence="3 4">
    <name type="scientific">Bodo saltans</name>
    <name type="common">Flagellated protozoan</name>
    <dbReference type="NCBI Taxonomy" id="75058"/>
    <lineage>
        <taxon>Eukaryota</taxon>
        <taxon>Discoba</taxon>
        <taxon>Euglenozoa</taxon>
        <taxon>Kinetoplastea</taxon>
        <taxon>Metakinetoplastina</taxon>
        <taxon>Eubodonida</taxon>
        <taxon>Bodonidae</taxon>
        <taxon>Bodo</taxon>
    </lineage>
</organism>
<proteinExistence type="predicted"/>
<dbReference type="AlphaFoldDB" id="A0A0S4J3Z2"/>
<evidence type="ECO:0000256" key="1">
    <source>
        <dbReference type="SAM" id="MobiDB-lite"/>
    </source>
</evidence>
<reference evidence="4" key="1">
    <citation type="submission" date="2015-09" db="EMBL/GenBank/DDBJ databases">
        <authorList>
            <consortium name="Pathogen Informatics"/>
        </authorList>
    </citation>
    <scope>NUCLEOTIDE SEQUENCE [LARGE SCALE GENOMIC DNA]</scope>
    <source>
        <strain evidence="4">Lake Konstanz</strain>
    </source>
</reference>
<accession>A0A0S4J3Z2</accession>
<protein>
    <submittedName>
        <fullName evidence="3">TATE DNA transposon, putative</fullName>
    </submittedName>
</protein>
<dbReference type="PROSITE" id="PS50878">
    <property type="entry name" value="RT_POL"/>
    <property type="match status" value="1"/>
</dbReference>
<dbReference type="InterPro" id="IPR000477">
    <property type="entry name" value="RT_dom"/>
</dbReference>
<dbReference type="SUPFAM" id="SSF56672">
    <property type="entry name" value="DNA/RNA polymerases"/>
    <property type="match status" value="1"/>
</dbReference>
<feature type="compositionally biased region" description="Polar residues" evidence="1">
    <location>
        <begin position="148"/>
        <end position="159"/>
    </location>
</feature>
<keyword evidence="4" id="KW-1185">Reference proteome</keyword>
<dbReference type="EMBL" id="CYKH01001216">
    <property type="protein sequence ID" value="CUG85965.1"/>
    <property type="molecule type" value="Genomic_DNA"/>
</dbReference>
<evidence type="ECO:0000313" key="4">
    <source>
        <dbReference type="Proteomes" id="UP000051952"/>
    </source>
</evidence>
<feature type="compositionally biased region" description="Basic and acidic residues" evidence="1">
    <location>
        <begin position="160"/>
        <end position="170"/>
    </location>
</feature>